<dbReference type="RefSeq" id="WP_163568661.1">
    <property type="nucleotide sequence ID" value="NZ_BAAANY010000016.1"/>
</dbReference>
<dbReference type="EMBL" id="BAAANY010000016">
    <property type="protein sequence ID" value="GAA1689061.1"/>
    <property type="molecule type" value="Genomic_DNA"/>
</dbReference>
<evidence type="ECO:0000313" key="1">
    <source>
        <dbReference type="EMBL" id="GAA1689061.1"/>
    </source>
</evidence>
<accession>A0ABN2HJJ0</accession>
<reference evidence="1 2" key="1">
    <citation type="journal article" date="2019" name="Int. J. Syst. Evol. Microbiol.">
        <title>The Global Catalogue of Microorganisms (GCM) 10K type strain sequencing project: providing services to taxonomists for standard genome sequencing and annotation.</title>
        <authorList>
            <consortium name="The Broad Institute Genomics Platform"/>
            <consortium name="The Broad Institute Genome Sequencing Center for Infectious Disease"/>
            <person name="Wu L."/>
            <person name="Ma J."/>
        </authorList>
    </citation>
    <scope>NUCLEOTIDE SEQUENCE [LARGE SCALE GENOMIC DNA]</scope>
    <source>
        <strain evidence="1 2">JCM 14718</strain>
    </source>
</reference>
<organism evidence="1 2">
    <name type="scientific">Fodinicola feengrottensis</name>
    <dbReference type="NCBI Taxonomy" id="435914"/>
    <lineage>
        <taxon>Bacteria</taxon>
        <taxon>Bacillati</taxon>
        <taxon>Actinomycetota</taxon>
        <taxon>Actinomycetes</taxon>
        <taxon>Mycobacteriales</taxon>
        <taxon>Fodinicola</taxon>
    </lineage>
</organism>
<evidence type="ECO:0000313" key="2">
    <source>
        <dbReference type="Proteomes" id="UP001500618"/>
    </source>
</evidence>
<name>A0ABN2HJJ0_9ACTN</name>
<proteinExistence type="predicted"/>
<gene>
    <name evidence="1" type="ORF">GCM10009765_43080</name>
</gene>
<sequence>MIKTSVDINMDRLGQAKQIFCTETIRDTIDAAIRQVIRRAAGQDLVSLAESGAFDALLEPGAEERLWG</sequence>
<comment type="caution">
    <text evidence="1">The sequence shown here is derived from an EMBL/GenBank/DDBJ whole genome shotgun (WGS) entry which is preliminary data.</text>
</comment>
<evidence type="ECO:0008006" key="3">
    <source>
        <dbReference type="Google" id="ProtNLM"/>
    </source>
</evidence>
<dbReference type="Proteomes" id="UP001500618">
    <property type="component" value="Unassembled WGS sequence"/>
</dbReference>
<protein>
    <recommendedName>
        <fullName evidence="3">Type II toxin-antitoxin system VapB family antitoxin</fullName>
    </recommendedName>
</protein>
<keyword evidence="2" id="KW-1185">Reference proteome</keyword>